<keyword evidence="1" id="KW-0472">Membrane</keyword>
<feature type="transmembrane region" description="Helical" evidence="1">
    <location>
        <begin position="7"/>
        <end position="30"/>
    </location>
</feature>
<feature type="domain" description="J" evidence="2">
    <location>
        <begin position="281"/>
        <end position="346"/>
    </location>
</feature>
<gene>
    <name evidence="3" type="ORF">SHI21_06870</name>
</gene>
<dbReference type="InterPro" id="IPR036869">
    <property type="entry name" value="J_dom_sf"/>
</dbReference>
<dbReference type="PROSITE" id="PS50076">
    <property type="entry name" value="DNAJ_2"/>
    <property type="match status" value="1"/>
</dbReference>
<dbReference type="RefSeq" id="WP_323575557.1">
    <property type="nucleotide sequence ID" value="NZ_JAYGJQ010000001.1"/>
</dbReference>
<proteinExistence type="predicted"/>
<dbReference type="Gene3D" id="1.10.287.110">
    <property type="entry name" value="DnaJ domain"/>
    <property type="match status" value="1"/>
</dbReference>
<keyword evidence="1" id="KW-1133">Transmembrane helix</keyword>
<organism evidence="3 4">
    <name type="scientific">Bacteriovorax antarcticus</name>
    <dbReference type="NCBI Taxonomy" id="3088717"/>
    <lineage>
        <taxon>Bacteria</taxon>
        <taxon>Pseudomonadati</taxon>
        <taxon>Bdellovibrionota</taxon>
        <taxon>Bacteriovoracia</taxon>
        <taxon>Bacteriovoracales</taxon>
        <taxon>Bacteriovoracaceae</taxon>
        <taxon>Bacteriovorax</taxon>
    </lineage>
</organism>
<evidence type="ECO:0000313" key="4">
    <source>
        <dbReference type="Proteomes" id="UP001302274"/>
    </source>
</evidence>
<name>A0ABU5VS89_9BACT</name>
<dbReference type="InterPro" id="IPR001623">
    <property type="entry name" value="DnaJ_domain"/>
</dbReference>
<comment type="caution">
    <text evidence="3">The sequence shown here is derived from an EMBL/GenBank/DDBJ whole genome shotgun (WGS) entry which is preliminary data.</text>
</comment>
<sequence>MSVNKDIIIRVGLGVVLIVVFAKVVGPVIFEILKRKIPGAYNPENDIDGMIKRQKERLRSQYGLVGRQESVVLKETNESVSHAPSAPVTKEVETLYKETRWGGGDFAKGIKDEITKTYSYTLAETKVNAFILLSEKRKYLGYLSVENQKSLDAIKHYLSLLMLFLIMIEEIRNKEFNLIDRVAKKCHVDPMEFALALQLKVLFALSAKREMKEDRLYENKLTLHQYSEDTMKEATDLILKKEANLWAKGHSIFIEELSLLLTYADVLIPTPKVQHKKDIATAYTILKATPEMEMEEIKKIYKKMAMLKHPDKIGQLKLPKALEKKAILNFNHIQEAYDIISVERKK</sequence>
<dbReference type="PRINTS" id="PR00625">
    <property type="entry name" value="JDOMAIN"/>
</dbReference>
<dbReference type="SMART" id="SM00271">
    <property type="entry name" value="DnaJ"/>
    <property type="match status" value="1"/>
</dbReference>
<keyword evidence="1" id="KW-0812">Transmembrane</keyword>
<protein>
    <submittedName>
        <fullName evidence="3">DnaJ domain-containing protein</fullName>
    </submittedName>
</protein>
<evidence type="ECO:0000259" key="2">
    <source>
        <dbReference type="PROSITE" id="PS50076"/>
    </source>
</evidence>
<reference evidence="3 4" key="1">
    <citation type="submission" date="2023-11" db="EMBL/GenBank/DDBJ databases">
        <title>A Novel Polar Bacteriovorax (B. antarcticus) Isolated from the Biocrust in Antarctica.</title>
        <authorList>
            <person name="Mun W."/>
            <person name="Choi S.Y."/>
            <person name="Mitchell R.J."/>
        </authorList>
    </citation>
    <scope>NUCLEOTIDE SEQUENCE [LARGE SCALE GENOMIC DNA]</scope>
    <source>
        <strain evidence="3 4">PP10</strain>
    </source>
</reference>
<evidence type="ECO:0000313" key="3">
    <source>
        <dbReference type="EMBL" id="MEA9355914.1"/>
    </source>
</evidence>
<dbReference type="Pfam" id="PF00226">
    <property type="entry name" value="DnaJ"/>
    <property type="match status" value="1"/>
</dbReference>
<dbReference type="Proteomes" id="UP001302274">
    <property type="component" value="Unassembled WGS sequence"/>
</dbReference>
<accession>A0ABU5VS89</accession>
<keyword evidence="4" id="KW-1185">Reference proteome</keyword>
<evidence type="ECO:0000256" key="1">
    <source>
        <dbReference type="SAM" id="Phobius"/>
    </source>
</evidence>
<dbReference type="CDD" id="cd06257">
    <property type="entry name" value="DnaJ"/>
    <property type="match status" value="1"/>
</dbReference>
<dbReference type="SUPFAM" id="SSF46565">
    <property type="entry name" value="Chaperone J-domain"/>
    <property type="match status" value="1"/>
</dbReference>
<dbReference type="EMBL" id="JAYGJQ010000001">
    <property type="protein sequence ID" value="MEA9355914.1"/>
    <property type="molecule type" value="Genomic_DNA"/>
</dbReference>